<dbReference type="Proteomes" id="UP000619743">
    <property type="component" value="Unassembled WGS sequence"/>
</dbReference>
<dbReference type="AlphaFoldDB" id="A0A8J2U3M6"/>
<evidence type="ECO:0000313" key="3">
    <source>
        <dbReference type="Proteomes" id="UP000619743"/>
    </source>
</evidence>
<dbReference type="OrthoDB" id="6267358at2"/>
<dbReference type="NCBIfam" id="NF038109">
    <property type="entry name" value="tapY2_fam"/>
    <property type="match status" value="1"/>
</dbReference>
<dbReference type="InterPro" id="IPR049848">
    <property type="entry name" value="TapY2-like"/>
</dbReference>
<keyword evidence="3" id="KW-1185">Reference proteome</keyword>
<evidence type="ECO:0000256" key="1">
    <source>
        <dbReference type="SAM" id="SignalP"/>
    </source>
</evidence>
<comment type="caution">
    <text evidence="2">The sequence shown here is derived from an EMBL/GenBank/DDBJ whole genome shotgun (WGS) entry which is preliminary data.</text>
</comment>
<reference evidence="3" key="1">
    <citation type="journal article" date="2019" name="Int. J. Syst. Evol. Microbiol.">
        <title>The Global Catalogue of Microorganisms (GCM) 10K type strain sequencing project: providing services to taxonomists for standard genome sequencing and annotation.</title>
        <authorList>
            <consortium name="The Broad Institute Genomics Platform"/>
            <consortium name="The Broad Institute Genome Sequencing Center for Infectious Disease"/>
            <person name="Wu L."/>
            <person name="Ma J."/>
        </authorList>
    </citation>
    <scope>NUCLEOTIDE SEQUENCE [LARGE SCALE GENOMIC DNA]</scope>
    <source>
        <strain evidence="3">CGMCC 1.10130</strain>
    </source>
</reference>
<feature type="signal peptide" evidence="1">
    <location>
        <begin position="1"/>
        <end position="20"/>
    </location>
</feature>
<protein>
    <submittedName>
        <fullName evidence="2">Uncharacterized protein</fullName>
    </submittedName>
</protein>
<organism evidence="2 3">
    <name type="scientific">Neiella marina</name>
    <dbReference type="NCBI Taxonomy" id="508461"/>
    <lineage>
        <taxon>Bacteria</taxon>
        <taxon>Pseudomonadati</taxon>
        <taxon>Pseudomonadota</taxon>
        <taxon>Gammaproteobacteria</taxon>
        <taxon>Alteromonadales</taxon>
        <taxon>Echinimonadaceae</taxon>
        <taxon>Neiella</taxon>
    </lineage>
</organism>
<keyword evidence="1" id="KW-0732">Signal</keyword>
<accession>A0A8J2U3M6</accession>
<dbReference type="RefSeq" id="WP_087504926.1">
    <property type="nucleotide sequence ID" value="NZ_BMDX01000004.1"/>
</dbReference>
<sequence>MIKNLLVLSVLLVVSAGVKAERTYEYKCWLTMSDGSEMIAMVRLDTKGNHGQARAKLARSKVVETAEGARDFKKVHECVELYKPFTSSKAQSLDQRSVR</sequence>
<gene>
    <name evidence="2" type="ORF">GCM10011369_10800</name>
</gene>
<evidence type="ECO:0000313" key="2">
    <source>
        <dbReference type="EMBL" id="GGA70948.1"/>
    </source>
</evidence>
<dbReference type="EMBL" id="BMDX01000004">
    <property type="protein sequence ID" value="GGA70948.1"/>
    <property type="molecule type" value="Genomic_DNA"/>
</dbReference>
<proteinExistence type="predicted"/>
<feature type="chain" id="PRO_5035260688" evidence="1">
    <location>
        <begin position="21"/>
        <end position="99"/>
    </location>
</feature>
<name>A0A8J2U3M6_9GAMM</name>